<keyword evidence="4" id="KW-1185">Reference proteome</keyword>
<dbReference type="InterPro" id="IPR044241">
    <property type="entry name" value="TxlA/HCF164"/>
</dbReference>
<gene>
    <name evidence="3" type="ORF">C2E20_5325</name>
</gene>
<dbReference type="GO" id="GO:0016671">
    <property type="term" value="F:oxidoreductase activity, acting on a sulfur group of donors, disulfide as acceptor"/>
    <property type="evidence" value="ECO:0007669"/>
    <property type="project" value="TreeGrafter"/>
</dbReference>
<dbReference type="PROSITE" id="PS51352">
    <property type="entry name" value="THIOREDOXIN_2"/>
    <property type="match status" value="1"/>
</dbReference>
<dbReference type="Gene3D" id="3.40.30.10">
    <property type="entry name" value="Glutaredoxin"/>
    <property type="match status" value="1"/>
</dbReference>
<dbReference type="GO" id="GO:0009535">
    <property type="term" value="C:chloroplast thylakoid membrane"/>
    <property type="evidence" value="ECO:0007669"/>
    <property type="project" value="TreeGrafter"/>
</dbReference>
<evidence type="ECO:0000313" key="4">
    <source>
        <dbReference type="Proteomes" id="UP000239649"/>
    </source>
</evidence>
<organism evidence="3 4">
    <name type="scientific">Micractinium conductrix</name>
    <dbReference type="NCBI Taxonomy" id="554055"/>
    <lineage>
        <taxon>Eukaryota</taxon>
        <taxon>Viridiplantae</taxon>
        <taxon>Chlorophyta</taxon>
        <taxon>core chlorophytes</taxon>
        <taxon>Trebouxiophyceae</taxon>
        <taxon>Chlorellales</taxon>
        <taxon>Chlorellaceae</taxon>
        <taxon>Chlorella clade</taxon>
        <taxon>Micractinium</taxon>
    </lineage>
</organism>
<dbReference type="OrthoDB" id="2121326at2759"/>
<proteinExistence type="predicted"/>
<evidence type="ECO:0000256" key="1">
    <source>
        <dbReference type="SAM" id="MobiDB-lite"/>
    </source>
</evidence>
<dbReference type="STRING" id="554055.A0A2P6VBH2"/>
<protein>
    <submittedName>
        <fullName evidence="3">Thioredoxin chloroplastic</fullName>
    </submittedName>
</protein>
<evidence type="ECO:0000313" key="3">
    <source>
        <dbReference type="EMBL" id="PSC71442.1"/>
    </source>
</evidence>
<sequence length="253" mass="25823">MAFVTAALLAPCGVAPWRPLPSSGRRGANKGRSSRSAARPAVLRRAAEGDKALAAEQAAAAAPPAPAPVPADAPIKPAVGGKGLLAGGAVGLGVALFLAARLTVGGPSFAALEAGAVPLDAALSNGRPTVLEFYADWCEVCRELLPLTYEQQQAYRGQVNFVALNVENAKWAPELLEYGVKGIPEYVFLDANGKPVAAAVGKLPREVLVGNTAALAEGKPLPYARIQAAGASGLQRPEGAMAGPRQANPLDHS</sequence>
<dbReference type="PANTHER" id="PTHR47353">
    <property type="entry name" value="THIOREDOXIN-LIKE PROTEIN HCF164, CHLOROPLASTIC"/>
    <property type="match status" value="1"/>
</dbReference>
<dbReference type="PANTHER" id="PTHR47353:SF1">
    <property type="entry name" value="THIOREDOXIN-LIKE PROTEIN HCF164, CHLOROPLASTIC"/>
    <property type="match status" value="1"/>
</dbReference>
<evidence type="ECO:0000259" key="2">
    <source>
        <dbReference type="PROSITE" id="PS51352"/>
    </source>
</evidence>
<accession>A0A2P6VBH2</accession>
<comment type="caution">
    <text evidence="3">The sequence shown here is derived from an EMBL/GenBank/DDBJ whole genome shotgun (WGS) entry which is preliminary data.</text>
</comment>
<name>A0A2P6VBH2_9CHLO</name>
<dbReference type="InterPro" id="IPR013766">
    <property type="entry name" value="Thioredoxin_domain"/>
</dbReference>
<dbReference type="AlphaFoldDB" id="A0A2P6VBH2"/>
<dbReference type="SUPFAM" id="SSF52833">
    <property type="entry name" value="Thioredoxin-like"/>
    <property type="match status" value="1"/>
</dbReference>
<dbReference type="EMBL" id="LHPF02000015">
    <property type="protein sequence ID" value="PSC71442.1"/>
    <property type="molecule type" value="Genomic_DNA"/>
</dbReference>
<dbReference type="GO" id="GO:0010190">
    <property type="term" value="P:cytochrome b6f complex assembly"/>
    <property type="evidence" value="ECO:0007669"/>
    <property type="project" value="TreeGrafter"/>
</dbReference>
<feature type="domain" description="Thioredoxin" evidence="2">
    <location>
        <begin position="63"/>
        <end position="217"/>
    </location>
</feature>
<feature type="region of interest" description="Disordered" evidence="1">
    <location>
        <begin position="19"/>
        <end position="41"/>
    </location>
</feature>
<dbReference type="InterPro" id="IPR036249">
    <property type="entry name" value="Thioredoxin-like_sf"/>
</dbReference>
<feature type="region of interest" description="Disordered" evidence="1">
    <location>
        <begin position="232"/>
        <end position="253"/>
    </location>
</feature>
<dbReference type="Proteomes" id="UP000239649">
    <property type="component" value="Unassembled WGS sequence"/>
</dbReference>
<dbReference type="Pfam" id="PF00085">
    <property type="entry name" value="Thioredoxin"/>
    <property type="match status" value="1"/>
</dbReference>
<reference evidence="3 4" key="1">
    <citation type="journal article" date="2018" name="Plant J.">
        <title>Genome sequences of Chlorella sorokiniana UTEX 1602 and Micractinium conductrix SAG 241.80: implications to maltose excretion by a green alga.</title>
        <authorList>
            <person name="Arriola M.B."/>
            <person name="Velmurugan N."/>
            <person name="Zhang Y."/>
            <person name="Plunkett M.H."/>
            <person name="Hondzo H."/>
            <person name="Barney B.M."/>
        </authorList>
    </citation>
    <scope>NUCLEOTIDE SEQUENCE [LARGE SCALE GENOMIC DNA]</scope>
    <source>
        <strain evidence="3 4">SAG 241.80</strain>
    </source>
</reference>